<dbReference type="EMBL" id="JACXZA010000004">
    <property type="protein sequence ID" value="MBD3920521.1"/>
    <property type="molecule type" value="Genomic_DNA"/>
</dbReference>
<comment type="caution">
    <text evidence="5">The sequence shown here is derived from an EMBL/GenBank/DDBJ whole genome shotgun (WGS) entry which is preliminary data.</text>
</comment>
<evidence type="ECO:0000259" key="4">
    <source>
        <dbReference type="PROSITE" id="PS51186"/>
    </source>
</evidence>
<sequence length="182" mass="20760">MTHSMTFMQTNRLTLRLLEPQDAEPMEQMVSDKEVADTTLGIPHPYPTGSSVGFIQGRMEAAERGEGYSFAVIRTEDECFLGVVGLRLQQEHNMAEMGYWIGRPYWGSGYCTEAAERVLRFAFEELALNRVYAAAMTRNPGSYKVMEKVGMKHEGVLRSHIRKGDAYEDLTYYGMLRNEFHV</sequence>
<dbReference type="InterPro" id="IPR000182">
    <property type="entry name" value="GNAT_dom"/>
</dbReference>
<name>A0ABR8MYX9_9BACL</name>
<gene>
    <name evidence="5" type="ORF">H8B09_17290</name>
</gene>
<protein>
    <submittedName>
        <fullName evidence="5">GNAT family N-acetyltransferase</fullName>
    </submittedName>
</protein>
<dbReference type="PANTHER" id="PTHR43792">
    <property type="entry name" value="GNAT FAMILY, PUTATIVE (AFU_ORTHOLOGUE AFUA_3G00765)-RELATED-RELATED"/>
    <property type="match status" value="1"/>
</dbReference>
<dbReference type="InterPro" id="IPR016181">
    <property type="entry name" value="Acyl_CoA_acyltransferase"/>
</dbReference>
<dbReference type="Gene3D" id="3.40.630.30">
    <property type="match status" value="1"/>
</dbReference>
<evidence type="ECO:0000256" key="1">
    <source>
        <dbReference type="ARBA" id="ARBA00022679"/>
    </source>
</evidence>
<keyword evidence="2" id="KW-0012">Acyltransferase</keyword>
<evidence type="ECO:0000313" key="6">
    <source>
        <dbReference type="Proteomes" id="UP000609346"/>
    </source>
</evidence>
<dbReference type="RefSeq" id="WP_191204816.1">
    <property type="nucleotide sequence ID" value="NZ_JACXZA010000004.1"/>
</dbReference>
<evidence type="ECO:0000256" key="2">
    <source>
        <dbReference type="ARBA" id="ARBA00023315"/>
    </source>
</evidence>
<reference evidence="5 6" key="1">
    <citation type="submission" date="2020-09" db="EMBL/GenBank/DDBJ databases">
        <title>Paenibacillus sp. strain PR3 16S rRNA gene Genome sequencing and assembly.</title>
        <authorList>
            <person name="Kim J."/>
        </authorList>
    </citation>
    <scope>NUCLEOTIDE SEQUENCE [LARGE SCALE GENOMIC DNA]</scope>
    <source>
        <strain evidence="5 6">PR3</strain>
    </source>
</reference>
<dbReference type="PANTHER" id="PTHR43792:SF8">
    <property type="entry name" value="[RIBOSOMAL PROTEIN US5]-ALANINE N-ACETYLTRANSFERASE"/>
    <property type="match status" value="1"/>
</dbReference>
<feature type="domain" description="N-acetyltransferase" evidence="4">
    <location>
        <begin position="13"/>
        <end position="173"/>
    </location>
</feature>
<comment type="similarity">
    <text evidence="3">Belongs to the acetyltransferase family. RimJ subfamily.</text>
</comment>
<organism evidence="5 6">
    <name type="scientific">Paenibacillus terricola</name>
    <dbReference type="NCBI Taxonomy" id="2763503"/>
    <lineage>
        <taxon>Bacteria</taxon>
        <taxon>Bacillati</taxon>
        <taxon>Bacillota</taxon>
        <taxon>Bacilli</taxon>
        <taxon>Bacillales</taxon>
        <taxon>Paenibacillaceae</taxon>
        <taxon>Paenibacillus</taxon>
    </lineage>
</organism>
<dbReference type="Pfam" id="PF13302">
    <property type="entry name" value="Acetyltransf_3"/>
    <property type="match status" value="1"/>
</dbReference>
<evidence type="ECO:0000256" key="3">
    <source>
        <dbReference type="ARBA" id="ARBA00038502"/>
    </source>
</evidence>
<dbReference type="InterPro" id="IPR051531">
    <property type="entry name" value="N-acetyltransferase"/>
</dbReference>
<accession>A0ABR8MYX9</accession>
<dbReference type="PROSITE" id="PS51186">
    <property type="entry name" value="GNAT"/>
    <property type="match status" value="1"/>
</dbReference>
<dbReference type="Proteomes" id="UP000609346">
    <property type="component" value="Unassembled WGS sequence"/>
</dbReference>
<proteinExistence type="inferred from homology"/>
<keyword evidence="6" id="KW-1185">Reference proteome</keyword>
<evidence type="ECO:0000313" key="5">
    <source>
        <dbReference type="EMBL" id="MBD3920521.1"/>
    </source>
</evidence>
<keyword evidence="1" id="KW-0808">Transferase</keyword>
<dbReference type="SUPFAM" id="SSF55729">
    <property type="entry name" value="Acyl-CoA N-acyltransferases (Nat)"/>
    <property type="match status" value="1"/>
</dbReference>